<dbReference type="EMBL" id="JAWJBA010000002">
    <property type="protein sequence ID" value="MDV2684579.1"/>
    <property type="molecule type" value="Genomic_DNA"/>
</dbReference>
<accession>A0ABU3X9L6</accession>
<dbReference type="RefSeq" id="WP_317121794.1">
    <property type="nucleotide sequence ID" value="NZ_JAWJBA010000002.1"/>
</dbReference>
<reference evidence="1 2" key="1">
    <citation type="submission" date="2023-10" db="EMBL/GenBank/DDBJ databases">
        <title>Screening of Alkalihalobacillus lindianensis BZ-TG-R113 and Its Alleviation of Salt Stress on Rapeseed Growth.</title>
        <authorList>
            <person name="Zhao B."/>
            <person name="Guo T."/>
        </authorList>
    </citation>
    <scope>NUCLEOTIDE SEQUENCE [LARGE SCALE GENOMIC DNA]</scope>
    <source>
        <strain evidence="1 2">BZ-TG-R113</strain>
    </source>
</reference>
<dbReference type="Proteomes" id="UP001287282">
    <property type="component" value="Unassembled WGS sequence"/>
</dbReference>
<comment type="caution">
    <text evidence="1">The sequence shown here is derived from an EMBL/GenBank/DDBJ whole genome shotgun (WGS) entry which is preliminary data.</text>
</comment>
<name>A0ABU3X9L6_9BACI</name>
<sequence>MRGYIQSILIIFLFLLSLGLGLTACHSNEVSQLSEVEGAGVTYSEMFKSYDRIDEYKEVKHYEPIQLGDVPVELSQRLTEPLVNIMLHEDLPFSERVLYFNRIKNYEGDYVDQFQLSCWDLEDDQFFTVTITESTLNPFDHGAGEIARVDLFGNKVRKHYLFSGDPIIHHIQQEESAQVFRYYQYDEEDENVRTVATRAHELYTYYDGYIYHFGYSVKAEDEDYHKTILRLARSSIVGRI</sequence>
<gene>
    <name evidence="1" type="ORF">RYX56_09370</name>
</gene>
<organism evidence="1 2">
    <name type="scientific">Alkalihalophilus lindianensis</name>
    <dbReference type="NCBI Taxonomy" id="1630542"/>
    <lineage>
        <taxon>Bacteria</taxon>
        <taxon>Bacillati</taxon>
        <taxon>Bacillota</taxon>
        <taxon>Bacilli</taxon>
        <taxon>Bacillales</taxon>
        <taxon>Bacillaceae</taxon>
        <taxon>Alkalihalophilus</taxon>
    </lineage>
</organism>
<evidence type="ECO:0008006" key="3">
    <source>
        <dbReference type="Google" id="ProtNLM"/>
    </source>
</evidence>
<protein>
    <recommendedName>
        <fullName evidence="3">Lipoprotein</fullName>
    </recommendedName>
</protein>
<evidence type="ECO:0000313" key="2">
    <source>
        <dbReference type="Proteomes" id="UP001287282"/>
    </source>
</evidence>
<dbReference type="PROSITE" id="PS51257">
    <property type="entry name" value="PROKAR_LIPOPROTEIN"/>
    <property type="match status" value="1"/>
</dbReference>
<proteinExistence type="predicted"/>
<keyword evidence="2" id="KW-1185">Reference proteome</keyword>
<evidence type="ECO:0000313" key="1">
    <source>
        <dbReference type="EMBL" id="MDV2684579.1"/>
    </source>
</evidence>